<dbReference type="PANTHER" id="PTHR46797:SF1">
    <property type="entry name" value="METHYLPHOSPHONATE SYNTHASE"/>
    <property type="match status" value="1"/>
</dbReference>
<dbReference type="RefSeq" id="WP_311676696.1">
    <property type="nucleotide sequence ID" value="NZ_JAVRER010000006.1"/>
</dbReference>
<dbReference type="PANTHER" id="PTHR46797">
    <property type="entry name" value="HTH-TYPE TRANSCRIPTIONAL REGULATOR"/>
    <property type="match status" value="1"/>
</dbReference>
<dbReference type="Pfam" id="PF12900">
    <property type="entry name" value="Pyridox_ox_2"/>
    <property type="match status" value="1"/>
</dbReference>
<name>A0ABD5E0B4_9ACTN</name>
<dbReference type="SMART" id="SM00530">
    <property type="entry name" value="HTH_XRE"/>
    <property type="match status" value="1"/>
</dbReference>
<organism evidence="4 5">
    <name type="scientific">Streptomyces evansiae</name>
    <dbReference type="NCBI Taxonomy" id="3075535"/>
    <lineage>
        <taxon>Bacteria</taxon>
        <taxon>Bacillati</taxon>
        <taxon>Actinomycetota</taxon>
        <taxon>Actinomycetes</taxon>
        <taxon>Kitasatosporales</taxon>
        <taxon>Streptomycetaceae</taxon>
        <taxon>Streptomyces</taxon>
    </lineage>
</organism>
<accession>A0ABD5E0B4</accession>
<dbReference type="EMBL" id="JAVRER010000006">
    <property type="protein sequence ID" value="MDT0414880.1"/>
    <property type="molecule type" value="Genomic_DNA"/>
</dbReference>
<dbReference type="PROSITE" id="PS50943">
    <property type="entry name" value="HTH_CROC1"/>
    <property type="match status" value="1"/>
</dbReference>
<dbReference type="Gene3D" id="1.10.260.40">
    <property type="entry name" value="lambda repressor-like DNA-binding domains"/>
    <property type="match status" value="1"/>
</dbReference>
<reference evidence="5" key="1">
    <citation type="submission" date="2023-07" db="EMBL/GenBank/DDBJ databases">
        <title>30 novel species of actinomycetes from the DSMZ collection.</title>
        <authorList>
            <person name="Nouioui I."/>
        </authorList>
    </citation>
    <scope>NUCLEOTIDE SEQUENCE [LARGE SCALE GENOMIC DNA]</scope>
    <source>
        <strain evidence="5">DSM 41982</strain>
    </source>
</reference>
<dbReference type="InterPro" id="IPR050807">
    <property type="entry name" value="TransReg_Diox_bact_type"/>
</dbReference>
<proteinExistence type="predicted"/>
<gene>
    <name evidence="4" type="ORF">RM574_05200</name>
</gene>
<dbReference type="InterPro" id="IPR012349">
    <property type="entry name" value="Split_barrel_FMN-bd"/>
</dbReference>
<dbReference type="InterPro" id="IPR024747">
    <property type="entry name" value="Pyridox_Oxase-rel"/>
</dbReference>
<keyword evidence="1" id="KW-0238">DNA-binding</keyword>
<dbReference type="Proteomes" id="UP001183607">
    <property type="component" value="Unassembled WGS sequence"/>
</dbReference>
<evidence type="ECO:0000313" key="5">
    <source>
        <dbReference type="Proteomes" id="UP001183607"/>
    </source>
</evidence>
<dbReference type="Gene3D" id="2.30.110.10">
    <property type="entry name" value="Electron Transport, Fmn-binding Protein, Chain A"/>
    <property type="match status" value="1"/>
</dbReference>
<evidence type="ECO:0000256" key="2">
    <source>
        <dbReference type="SAM" id="MobiDB-lite"/>
    </source>
</evidence>
<sequence length="224" mass="23725">MTPVSQFTAPGGGQGSDVGRRIAHSRTRAGLSRSELAQAVGADPSYLRYIEEENAAPGTAVLLRIANALGVSLAELRGTAAGYPDGRGRAAAHSVLEEMGEEECRRRIGAHGVGRVGFTTETTGPVILPLNYTLIDGELTLRSTPRGPLAHVAGGTVAFEVDRVDEALGAGWSVLATGTLRRVTDPARTEALERAAWSAPWAGGDRTTWFTLRPERLTGRIIRT</sequence>
<dbReference type="Pfam" id="PF01381">
    <property type="entry name" value="HTH_3"/>
    <property type="match status" value="1"/>
</dbReference>
<evidence type="ECO:0000259" key="3">
    <source>
        <dbReference type="PROSITE" id="PS50943"/>
    </source>
</evidence>
<dbReference type="AlphaFoldDB" id="A0ABD5E0B4"/>
<comment type="caution">
    <text evidence="4">The sequence shown here is derived from an EMBL/GenBank/DDBJ whole genome shotgun (WGS) entry which is preliminary data.</text>
</comment>
<dbReference type="InterPro" id="IPR010982">
    <property type="entry name" value="Lambda_DNA-bd_dom_sf"/>
</dbReference>
<dbReference type="InterPro" id="IPR001387">
    <property type="entry name" value="Cro/C1-type_HTH"/>
</dbReference>
<dbReference type="SUPFAM" id="SSF47413">
    <property type="entry name" value="lambda repressor-like DNA-binding domains"/>
    <property type="match status" value="1"/>
</dbReference>
<evidence type="ECO:0000313" key="4">
    <source>
        <dbReference type="EMBL" id="MDT0414880.1"/>
    </source>
</evidence>
<dbReference type="SUPFAM" id="SSF50475">
    <property type="entry name" value="FMN-binding split barrel"/>
    <property type="match status" value="1"/>
</dbReference>
<evidence type="ECO:0000256" key="1">
    <source>
        <dbReference type="ARBA" id="ARBA00023125"/>
    </source>
</evidence>
<dbReference type="CDD" id="cd00093">
    <property type="entry name" value="HTH_XRE"/>
    <property type="match status" value="1"/>
</dbReference>
<protein>
    <submittedName>
        <fullName evidence="4">Pyridoxamine 5'-phosphate oxidase family protein</fullName>
    </submittedName>
</protein>
<dbReference type="GO" id="GO:0003677">
    <property type="term" value="F:DNA binding"/>
    <property type="evidence" value="ECO:0007669"/>
    <property type="project" value="UniProtKB-KW"/>
</dbReference>
<feature type="region of interest" description="Disordered" evidence="2">
    <location>
        <begin position="1"/>
        <end position="20"/>
    </location>
</feature>
<feature type="domain" description="HTH cro/C1-type" evidence="3">
    <location>
        <begin position="22"/>
        <end position="76"/>
    </location>
</feature>